<evidence type="ECO:0000256" key="3">
    <source>
        <dbReference type="ARBA" id="ARBA00022989"/>
    </source>
</evidence>
<keyword evidence="2 5" id="KW-0812">Transmembrane</keyword>
<proteinExistence type="inferred from homology"/>
<dbReference type="EMBL" id="CAXLJM020000164">
    <property type="protein sequence ID" value="CAL8145555.1"/>
    <property type="molecule type" value="Genomic_DNA"/>
</dbReference>
<gene>
    <name evidence="7" type="ORF">ODALV1_LOCUS30529</name>
</gene>
<name>A0ABP1S8A2_9HEXA</name>
<organism evidence="7 8">
    <name type="scientific">Orchesella dallaii</name>
    <dbReference type="NCBI Taxonomy" id="48710"/>
    <lineage>
        <taxon>Eukaryota</taxon>
        <taxon>Metazoa</taxon>
        <taxon>Ecdysozoa</taxon>
        <taxon>Arthropoda</taxon>
        <taxon>Hexapoda</taxon>
        <taxon>Collembola</taxon>
        <taxon>Entomobryomorpha</taxon>
        <taxon>Entomobryoidea</taxon>
        <taxon>Orchesellidae</taxon>
        <taxon>Orchesellinae</taxon>
        <taxon>Orchesella</taxon>
    </lineage>
</organism>
<dbReference type="PANTHER" id="PTHR46641:SF22">
    <property type="entry name" value="PROCTOLIN RECEPTOR, ISOFORM A"/>
    <property type="match status" value="1"/>
</dbReference>
<comment type="subcellular location">
    <subcellularLocation>
        <location evidence="1">Membrane</location>
    </subcellularLocation>
</comment>
<keyword evidence="8" id="KW-1185">Reference proteome</keyword>
<dbReference type="InterPro" id="IPR052954">
    <property type="entry name" value="GPCR-Ligand_Int"/>
</dbReference>
<sequence length="246" mass="28506">MSWKYYRIVNSMWLYWWYIPFGLWLTEASRATSTWIVVSFAVERYIAVYHHLQRQIYCTEKRAMYACCIVILCCFSFTGIFSYDWRVAIGSTDGTPINETLLTQNESFTIPQTEKYLGPLQDNQVTKTVIAVSMTYIICQLPSSLLNIYTLGYKPPSGSIEESILLELRSIFNFMGGVNSTCNFLLYIGLNKDYRKHFRDMFPRRRETIVDTSTPSTTRVRYSVGSRLSGPSRAVVERCNIRGGRR</sequence>
<accession>A0ABP1S8A2</accession>
<evidence type="ECO:0000256" key="4">
    <source>
        <dbReference type="ARBA" id="ARBA00023136"/>
    </source>
</evidence>
<evidence type="ECO:0000256" key="5">
    <source>
        <dbReference type="RuleBase" id="RU000688"/>
    </source>
</evidence>
<dbReference type="InterPro" id="IPR019427">
    <property type="entry name" value="7TM_GPCR_serpentine_rcpt_Srw"/>
</dbReference>
<evidence type="ECO:0008006" key="9">
    <source>
        <dbReference type="Google" id="ProtNLM"/>
    </source>
</evidence>
<comment type="caution">
    <text evidence="7">The sequence shown here is derived from an EMBL/GenBank/DDBJ whole genome shotgun (WGS) entry which is preliminary data.</text>
</comment>
<feature type="transmembrane region" description="Helical" evidence="6">
    <location>
        <begin position="63"/>
        <end position="83"/>
    </location>
</feature>
<comment type="similarity">
    <text evidence="5">Belongs to the G-protein coupled receptor 1 family.</text>
</comment>
<reference evidence="7 8" key="1">
    <citation type="submission" date="2024-08" db="EMBL/GenBank/DDBJ databases">
        <authorList>
            <person name="Cucini C."/>
            <person name="Frati F."/>
        </authorList>
    </citation>
    <scope>NUCLEOTIDE SEQUENCE [LARGE SCALE GENOMIC DNA]</scope>
</reference>
<dbReference type="PRINTS" id="PR00237">
    <property type="entry name" value="GPCRRHODOPSN"/>
</dbReference>
<keyword evidence="5" id="KW-0807">Transducer</keyword>
<dbReference type="PROSITE" id="PS00237">
    <property type="entry name" value="G_PROTEIN_RECEP_F1_1"/>
    <property type="match status" value="1"/>
</dbReference>
<evidence type="ECO:0000256" key="6">
    <source>
        <dbReference type="SAM" id="Phobius"/>
    </source>
</evidence>
<evidence type="ECO:0000256" key="2">
    <source>
        <dbReference type="ARBA" id="ARBA00022692"/>
    </source>
</evidence>
<protein>
    <recommendedName>
        <fullName evidence="9">G-protein coupled receptors family 1 profile domain-containing protein</fullName>
    </recommendedName>
</protein>
<keyword evidence="3 6" id="KW-1133">Transmembrane helix</keyword>
<dbReference type="Pfam" id="PF10324">
    <property type="entry name" value="7TM_GPCR_Srw"/>
    <property type="match status" value="1"/>
</dbReference>
<dbReference type="PANTHER" id="PTHR46641">
    <property type="entry name" value="FMRFAMIDE RECEPTOR-RELATED"/>
    <property type="match status" value="1"/>
</dbReference>
<feature type="transmembrane region" description="Helical" evidence="6">
    <location>
        <begin position="171"/>
        <end position="190"/>
    </location>
</feature>
<feature type="transmembrane region" description="Helical" evidence="6">
    <location>
        <begin position="15"/>
        <end position="42"/>
    </location>
</feature>
<dbReference type="Proteomes" id="UP001642540">
    <property type="component" value="Unassembled WGS sequence"/>
</dbReference>
<dbReference type="SUPFAM" id="SSF81321">
    <property type="entry name" value="Family A G protein-coupled receptor-like"/>
    <property type="match status" value="1"/>
</dbReference>
<keyword evidence="5" id="KW-0675">Receptor</keyword>
<evidence type="ECO:0000256" key="1">
    <source>
        <dbReference type="ARBA" id="ARBA00004370"/>
    </source>
</evidence>
<dbReference type="Gene3D" id="1.20.1070.10">
    <property type="entry name" value="Rhodopsin 7-helix transmembrane proteins"/>
    <property type="match status" value="2"/>
</dbReference>
<keyword evidence="5" id="KW-0297">G-protein coupled receptor</keyword>
<evidence type="ECO:0000313" key="8">
    <source>
        <dbReference type="Proteomes" id="UP001642540"/>
    </source>
</evidence>
<keyword evidence="4 6" id="KW-0472">Membrane</keyword>
<evidence type="ECO:0000313" key="7">
    <source>
        <dbReference type="EMBL" id="CAL8145555.1"/>
    </source>
</evidence>
<dbReference type="InterPro" id="IPR000276">
    <property type="entry name" value="GPCR_Rhodpsn"/>
</dbReference>